<dbReference type="Proteomes" id="UP000532311">
    <property type="component" value="Unassembled WGS sequence"/>
</dbReference>
<evidence type="ECO:0000313" key="3">
    <source>
        <dbReference type="Proteomes" id="UP000532311"/>
    </source>
</evidence>
<feature type="compositionally biased region" description="Basic and acidic residues" evidence="1">
    <location>
        <begin position="82"/>
        <end position="96"/>
    </location>
</feature>
<protein>
    <submittedName>
        <fullName evidence="2">Uncharacterized protein</fullName>
    </submittedName>
</protein>
<gene>
    <name evidence="2" type="ORF">FGLOB1_352</name>
</gene>
<organism evidence="2 3">
    <name type="scientific">Fusarium globosum</name>
    <dbReference type="NCBI Taxonomy" id="78864"/>
    <lineage>
        <taxon>Eukaryota</taxon>
        <taxon>Fungi</taxon>
        <taxon>Dikarya</taxon>
        <taxon>Ascomycota</taxon>
        <taxon>Pezizomycotina</taxon>
        <taxon>Sordariomycetes</taxon>
        <taxon>Hypocreomycetidae</taxon>
        <taxon>Hypocreales</taxon>
        <taxon>Nectriaceae</taxon>
        <taxon>Fusarium</taxon>
        <taxon>Fusarium fujikuroi species complex</taxon>
    </lineage>
</organism>
<evidence type="ECO:0000256" key="1">
    <source>
        <dbReference type="SAM" id="MobiDB-lite"/>
    </source>
</evidence>
<feature type="compositionally biased region" description="Basic and acidic residues" evidence="1">
    <location>
        <begin position="27"/>
        <end position="45"/>
    </location>
</feature>
<proteinExistence type="predicted"/>
<sequence length="206" mass="23386">MSTYSSDHQSAAPRVRRRAFDAAMTRLKSDHRPKEDPSREKDIKTCWDFNQQNDKIPLKNGHGPSKPSRSRGGGESATQHSKKGERSRLPKSDKYPDPAYEVARRLQKEPSLQEGIFNVLDKAGLVEMASILHELLDQTAADANMSKISLEDRLSGQDTAEVQKRLDREFEERKKWAMIFKEADDEVHRLGLVAVSKAVGLRFFSH</sequence>
<dbReference type="AlphaFoldDB" id="A0A8H5YZL8"/>
<accession>A0A8H5YZL8</accession>
<name>A0A8H5YZL8_9HYPO</name>
<dbReference type="EMBL" id="JAAQPF010000010">
    <property type="protein sequence ID" value="KAF5721144.1"/>
    <property type="molecule type" value="Genomic_DNA"/>
</dbReference>
<reference evidence="2 3" key="1">
    <citation type="submission" date="2020-05" db="EMBL/GenBank/DDBJ databases">
        <title>Identification and distribution of gene clusters putatively required for synthesis of sphingolipid metabolism inhibitors in phylogenetically diverse species of the filamentous fungus Fusarium.</title>
        <authorList>
            <person name="Kim H.-S."/>
            <person name="Busman M."/>
            <person name="Brown D.W."/>
            <person name="Divon H."/>
            <person name="Uhlig S."/>
            <person name="Proctor R.H."/>
        </authorList>
    </citation>
    <scope>NUCLEOTIDE SEQUENCE [LARGE SCALE GENOMIC DNA]</scope>
    <source>
        <strain evidence="2 3">NRRL 26131</strain>
    </source>
</reference>
<comment type="caution">
    <text evidence="2">The sequence shown here is derived from an EMBL/GenBank/DDBJ whole genome shotgun (WGS) entry which is preliminary data.</text>
</comment>
<feature type="region of interest" description="Disordered" evidence="1">
    <location>
        <begin position="1"/>
        <end position="96"/>
    </location>
</feature>
<evidence type="ECO:0000313" key="2">
    <source>
        <dbReference type="EMBL" id="KAF5721144.1"/>
    </source>
</evidence>
<keyword evidence="3" id="KW-1185">Reference proteome</keyword>